<dbReference type="PROSITE" id="PS51450">
    <property type="entry name" value="LRR"/>
    <property type="match status" value="4"/>
</dbReference>
<dbReference type="Proteomes" id="UP000472272">
    <property type="component" value="Chromosome 17"/>
</dbReference>
<sequence>MENKETQQFFLPPPPPHSHAETAATGPSRLPLGKKGEGFPPAPSPCAPWAPPQQEVGFRRERKASEPASGEGKGCRPARLWIPFATRGIQPSRAMQLGSGRLLLFLLASIPCSFLLDSLDDDELLLATSQPRGGIPAQNVPGCPANCTCPAEETVDCGGLDLHIFPSNISAGIQHLSLQNNQLQELPYNEVSRLAGLRTLNLHNNHITSEGLPDEAFESLQSLQYIYLANNKLSVAPQLLPSTLRIVDLAANHLTRVYPFTFGHKPGLRSVYMHNNQLNNTGLPFDAFNGSDAVSTLILSSNLLTYVPQNLPRAIVRLHLQNNRISRIPKGALSSQWRLRELYLQNNNLSNDGLDPATFSRLKSLEYLDLSNNNLTQVPAGLPPNIAILHLGRNHLSHLPPERLSRVRGLQYLLLQSNALTASGVHPEAFARLRSLHTLHMYNNRLEHVPPGLPRRVRSLMLLHNQIAHIGLQDFAATYALVELNLSYNHLYSAHIHRLAFRKLRRLETLDISGNQLTLLPAGLPSSLQVLNLQKNQLNSLSPERLVNLTMLKELHLAHNRLRISGIYPGTWQELHGLKLLDLSYNELSYVPPDLPESLEYLYLQHNRIAVIMAEAFLTAPNIRVITLRSNRLLAANVSEAAFADLKLLEVVDTTGNPEPITISLLQAGNWVRTQMGT</sequence>
<dbReference type="PANTHER" id="PTHR45712">
    <property type="entry name" value="AGAP008170-PA"/>
    <property type="match status" value="1"/>
</dbReference>
<dbReference type="Gene3D" id="3.80.10.10">
    <property type="entry name" value="Ribonuclease Inhibitor"/>
    <property type="match status" value="5"/>
</dbReference>
<proteinExistence type="predicted"/>
<dbReference type="PANTHER" id="PTHR45712:SF20">
    <property type="entry name" value="PODOCAN"/>
    <property type="match status" value="1"/>
</dbReference>
<dbReference type="InterPro" id="IPR032675">
    <property type="entry name" value="LRR_dom_sf"/>
</dbReference>
<dbReference type="GO" id="GO:0031012">
    <property type="term" value="C:extracellular matrix"/>
    <property type="evidence" value="ECO:0007669"/>
    <property type="project" value="Ensembl"/>
</dbReference>
<evidence type="ECO:0000256" key="2">
    <source>
        <dbReference type="ARBA" id="ARBA00022729"/>
    </source>
</evidence>
<keyword evidence="4" id="KW-0325">Glycoprotein</keyword>
<evidence type="ECO:0000256" key="1">
    <source>
        <dbReference type="ARBA" id="ARBA00022614"/>
    </source>
</evidence>
<dbReference type="Pfam" id="PF00560">
    <property type="entry name" value="LRR_1"/>
    <property type="match status" value="1"/>
</dbReference>
<accession>A0A670KPQ6</accession>
<evidence type="ECO:0000256" key="3">
    <source>
        <dbReference type="ARBA" id="ARBA00022737"/>
    </source>
</evidence>
<dbReference type="SMART" id="SM00013">
    <property type="entry name" value="LRRNT"/>
    <property type="match status" value="1"/>
</dbReference>
<dbReference type="GeneTree" id="ENSGT00940000162059"/>
<feature type="compositionally biased region" description="Pro residues" evidence="5">
    <location>
        <begin position="40"/>
        <end position="51"/>
    </location>
</feature>
<dbReference type="PRINTS" id="PR00019">
    <property type="entry name" value="LEURICHRPT"/>
</dbReference>
<keyword evidence="2" id="KW-0732">Signal</keyword>
<dbReference type="InterPro" id="IPR000372">
    <property type="entry name" value="LRRNT"/>
</dbReference>
<dbReference type="Ensembl" id="ENSPMRT00000039312.1">
    <property type="protein sequence ID" value="ENSPMRP00000037127.1"/>
    <property type="gene ID" value="ENSPMRG00000023893.1"/>
</dbReference>
<evidence type="ECO:0000256" key="4">
    <source>
        <dbReference type="ARBA" id="ARBA00023180"/>
    </source>
</evidence>
<dbReference type="InterPro" id="IPR001611">
    <property type="entry name" value="Leu-rich_rpt"/>
</dbReference>
<keyword evidence="3" id="KW-0677">Repeat</keyword>
<feature type="domain" description="LRRNT" evidence="6">
    <location>
        <begin position="142"/>
        <end position="175"/>
    </location>
</feature>
<dbReference type="AlphaFoldDB" id="A0A670KPQ6"/>
<evidence type="ECO:0000256" key="5">
    <source>
        <dbReference type="SAM" id="MobiDB-lite"/>
    </source>
</evidence>
<evidence type="ECO:0000313" key="8">
    <source>
        <dbReference type="Proteomes" id="UP000472272"/>
    </source>
</evidence>
<gene>
    <name evidence="7" type="primary">PODNL1</name>
</gene>
<protein>
    <submittedName>
        <fullName evidence="7">Podocan like 1</fullName>
    </submittedName>
</protein>
<dbReference type="GO" id="GO:0005615">
    <property type="term" value="C:extracellular space"/>
    <property type="evidence" value="ECO:0007669"/>
    <property type="project" value="TreeGrafter"/>
</dbReference>
<name>A0A670KPQ6_PODMU</name>
<organism evidence="7 8">
    <name type="scientific">Podarcis muralis</name>
    <name type="common">Wall lizard</name>
    <name type="synonym">Lacerta muralis</name>
    <dbReference type="NCBI Taxonomy" id="64176"/>
    <lineage>
        <taxon>Eukaryota</taxon>
        <taxon>Metazoa</taxon>
        <taxon>Chordata</taxon>
        <taxon>Craniata</taxon>
        <taxon>Vertebrata</taxon>
        <taxon>Euteleostomi</taxon>
        <taxon>Lepidosauria</taxon>
        <taxon>Squamata</taxon>
        <taxon>Bifurcata</taxon>
        <taxon>Unidentata</taxon>
        <taxon>Episquamata</taxon>
        <taxon>Laterata</taxon>
        <taxon>Lacertibaenia</taxon>
        <taxon>Lacertidae</taxon>
        <taxon>Podarcis</taxon>
    </lineage>
</organism>
<reference evidence="7 8" key="1">
    <citation type="journal article" date="2019" name="Proc. Natl. Acad. Sci. U.S.A.">
        <title>Regulatory changes in pterin and carotenoid genes underlie balanced color polymorphisms in the wall lizard.</title>
        <authorList>
            <person name="Andrade P."/>
            <person name="Pinho C."/>
            <person name="Perez I de Lanuza G."/>
            <person name="Afonso S."/>
            <person name="Brejcha J."/>
            <person name="Rubin C.J."/>
            <person name="Wallerman O."/>
            <person name="Pereira P."/>
            <person name="Sabatino S.J."/>
            <person name="Bellati A."/>
            <person name="Pellitteri-Rosa D."/>
            <person name="Bosakova Z."/>
            <person name="Bunikis I."/>
            <person name="Carretero M.A."/>
            <person name="Feiner N."/>
            <person name="Marsik P."/>
            <person name="Pauperio F."/>
            <person name="Salvi D."/>
            <person name="Soler L."/>
            <person name="While G.M."/>
            <person name="Uller T."/>
            <person name="Font E."/>
            <person name="Andersson L."/>
            <person name="Carneiro M."/>
        </authorList>
    </citation>
    <scope>NUCLEOTIDE SEQUENCE</scope>
</reference>
<dbReference type="InterPro" id="IPR050333">
    <property type="entry name" value="SLRP"/>
</dbReference>
<dbReference type="InterPro" id="IPR003591">
    <property type="entry name" value="Leu-rich_rpt_typical-subtyp"/>
</dbReference>
<reference evidence="7" key="3">
    <citation type="submission" date="2025-09" db="UniProtKB">
        <authorList>
            <consortium name="Ensembl"/>
        </authorList>
    </citation>
    <scope>IDENTIFICATION</scope>
</reference>
<dbReference type="Pfam" id="PF13855">
    <property type="entry name" value="LRR_8"/>
    <property type="match status" value="4"/>
</dbReference>
<dbReference type="SMART" id="SM00369">
    <property type="entry name" value="LRR_TYP"/>
    <property type="match status" value="13"/>
</dbReference>
<dbReference type="OMA" id="HLGRNCI"/>
<reference evidence="7" key="2">
    <citation type="submission" date="2025-08" db="UniProtKB">
        <authorList>
            <consortium name="Ensembl"/>
        </authorList>
    </citation>
    <scope>IDENTIFICATION</scope>
</reference>
<evidence type="ECO:0000313" key="7">
    <source>
        <dbReference type="Ensembl" id="ENSPMRP00000037127.1"/>
    </source>
</evidence>
<feature type="region of interest" description="Disordered" evidence="5">
    <location>
        <begin position="1"/>
        <end position="74"/>
    </location>
</feature>
<keyword evidence="1" id="KW-0433">Leucine-rich repeat</keyword>
<dbReference type="SUPFAM" id="SSF52058">
    <property type="entry name" value="L domain-like"/>
    <property type="match status" value="1"/>
</dbReference>
<evidence type="ECO:0000259" key="6">
    <source>
        <dbReference type="SMART" id="SM00013"/>
    </source>
</evidence>
<keyword evidence="8" id="KW-1185">Reference proteome</keyword>
<dbReference type="SUPFAM" id="SSF52047">
    <property type="entry name" value="RNI-like"/>
    <property type="match status" value="1"/>
</dbReference>
<dbReference type="SMART" id="SM00364">
    <property type="entry name" value="LRR_BAC"/>
    <property type="match status" value="10"/>
</dbReference>